<dbReference type="PANTHER" id="PTHR19143:SF327">
    <property type="entry name" value="FI21813P1-RELATED"/>
    <property type="match status" value="1"/>
</dbReference>
<dbReference type="Pfam" id="PF00147">
    <property type="entry name" value="Fibrinogen_C"/>
    <property type="match status" value="1"/>
</dbReference>
<dbReference type="InterPro" id="IPR014716">
    <property type="entry name" value="Fibrinogen_a/b/g_C_1"/>
</dbReference>
<feature type="compositionally biased region" description="Basic and acidic residues" evidence="1">
    <location>
        <begin position="239"/>
        <end position="261"/>
    </location>
</feature>
<evidence type="ECO:0000259" key="3">
    <source>
        <dbReference type="PROSITE" id="PS51406"/>
    </source>
</evidence>
<dbReference type="SUPFAM" id="SSF56496">
    <property type="entry name" value="Fibrinogen C-terminal domain-like"/>
    <property type="match status" value="1"/>
</dbReference>
<accession>A0A0N9QI72</accession>
<dbReference type="SMART" id="SM00186">
    <property type="entry name" value="FBG"/>
    <property type="match status" value="1"/>
</dbReference>
<dbReference type="PANTHER" id="PTHR19143">
    <property type="entry name" value="FIBRINOGEN/TENASCIN/ANGIOPOEITIN"/>
    <property type="match status" value="1"/>
</dbReference>
<feature type="compositionally biased region" description="Basic and acidic residues" evidence="1">
    <location>
        <begin position="178"/>
        <end position="231"/>
    </location>
</feature>
<dbReference type="InterPro" id="IPR036056">
    <property type="entry name" value="Fibrinogen-like_C"/>
</dbReference>
<keyword evidence="2" id="KW-0732">Signal</keyword>
<protein>
    <submittedName>
        <fullName evidence="4">Fibrinogen-related protein isoform 1</fullName>
    </submittedName>
</protein>
<dbReference type="SMR" id="A0A0N9QI72"/>
<dbReference type="PROSITE" id="PS51406">
    <property type="entry name" value="FIBRINOGEN_C_2"/>
    <property type="match status" value="1"/>
</dbReference>
<dbReference type="Gene3D" id="3.90.215.10">
    <property type="entry name" value="Gamma Fibrinogen, chain A, domain 1"/>
    <property type="match status" value="1"/>
</dbReference>
<dbReference type="InterPro" id="IPR050373">
    <property type="entry name" value="Fibrinogen_C-term_domain"/>
</dbReference>
<dbReference type="InterPro" id="IPR002181">
    <property type="entry name" value="Fibrinogen_a/b/g_C_dom"/>
</dbReference>
<sequence>MAERVLLVVALLGRAAGLTVSPQAQREAPGIDKDSLLGTIFFNQVGLAHMMERQANITTAVSDGMARMEEAVTEYLQKDSTFSREMAMMRSSVENMSSVLSSFIHKGESAFTRENVTGHILVKLRDQDEKIKKMENENAEMKTENQQLKEEKQMMRTENVQLKAEVLQTEEEMRKVKEEVRKVEEDKRQSDEDRRRAEEDKRKMEDERRKVEEDRRQTQEDKMKISEDNRQLLDQVRQLQEETRKRDNETEVLRQNHRDLQEENENLQSVISILEEEKEALEDKINVLGSGNATEEESECEEDKWKWEVQELEQRIRTLEEENEKLKGTLKNEMRPSNCEAHFCKGALKDAVYEVFPSRNDGPTTVWCDMTSSSGGWTTFLKRQQQSVQEDFARQWEEYRDGFGDVNSEHWLGLDILHKMTAAEPMVLRLEVKAFDGASRWAEWGTFSVADSETQYKLTVGDYSANSTLGDPLTFSRNISGMAFSTLDRDNDKLSLDCVEYYSSGGGWWYASCSDIKPTAPLTSSGRLNTLMTMWWTTSYPQWTSLKEVKFMFRPKERSEFCML</sequence>
<dbReference type="EMBL" id="KR338960">
    <property type="protein sequence ID" value="ALH22586.1"/>
    <property type="molecule type" value="mRNA"/>
</dbReference>
<evidence type="ECO:0000313" key="4">
    <source>
        <dbReference type="EMBL" id="ALH22586.1"/>
    </source>
</evidence>
<dbReference type="CDD" id="cd00087">
    <property type="entry name" value="FReD"/>
    <property type="match status" value="1"/>
</dbReference>
<feature type="domain" description="Fibrinogen C-terminal" evidence="3">
    <location>
        <begin position="330"/>
        <end position="557"/>
    </location>
</feature>
<dbReference type="GO" id="GO:0005615">
    <property type="term" value="C:extracellular space"/>
    <property type="evidence" value="ECO:0007669"/>
    <property type="project" value="TreeGrafter"/>
</dbReference>
<evidence type="ECO:0000256" key="1">
    <source>
        <dbReference type="SAM" id="MobiDB-lite"/>
    </source>
</evidence>
<feature type="chain" id="PRO_5006038721" evidence="2">
    <location>
        <begin position="18"/>
        <end position="564"/>
    </location>
</feature>
<feature type="region of interest" description="Disordered" evidence="1">
    <location>
        <begin position="178"/>
        <end position="261"/>
    </location>
</feature>
<reference evidence="4" key="1">
    <citation type="submission" date="2015-04" db="EMBL/GenBank/DDBJ databases">
        <title>Isolation of fibrinogen-related proteins in shrimp Litopeneaus vannamei.</title>
        <authorList>
            <person name="Hou F."/>
            <person name="Liu X."/>
        </authorList>
    </citation>
    <scope>NUCLEOTIDE SEQUENCE</scope>
</reference>
<proteinExistence type="evidence at transcript level"/>
<name>A0A0N9QI72_PENVA</name>
<evidence type="ECO:0000256" key="2">
    <source>
        <dbReference type="SAM" id="SignalP"/>
    </source>
</evidence>
<feature type="signal peptide" evidence="2">
    <location>
        <begin position="1"/>
        <end position="17"/>
    </location>
</feature>
<dbReference type="AlphaFoldDB" id="A0A0N9QI72"/>
<organism evidence="4">
    <name type="scientific">Penaeus vannamei</name>
    <name type="common">Whiteleg shrimp</name>
    <name type="synonym">Litopenaeus vannamei</name>
    <dbReference type="NCBI Taxonomy" id="6689"/>
    <lineage>
        <taxon>Eukaryota</taxon>
        <taxon>Metazoa</taxon>
        <taxon>Ecdysozoa</taxon>
        <taxon>Arthropoda</taxon>
        <taxon>Crustacea</taxon>
        <taxon>Multicrustacea</taxon>
        <taxon>Malacostraca</taxon>
        <taxon>Eumalacostraca</taxon>
        <taxon>Eucarida</taxon>
        <taxon>Decapoda</taxon>
        <taxon>Dendrobranchiata</taxon>
        <taxon>Penaeoidea</taxon>
        <taxon>Penaeidae</taxon>
        <taxon>Penaeus</taxon>
    </lineage>
</organism>